<feature type="chain" id="PRO_5040234840" evidence="2">
    <location>
        <begin position="21"/>
        <end position="1127"/>
    </location>
</feature>
<feature type="domain" description="Fibronectin type-III" evidence="3">
    <location>
        <begin position="637"/>
        <end position="726"/>
    </location>
</feature>
<protein>
    <submittedName>
        <fullName evidence="4">Cytokine receptor</fullName>
    </submittedName>
</protein>
<proteinExistence type="predicted"/>
<dbReference type="EMBL" id="WJQU01000002">
    <property type="protein sequence ID" value="KAJ6644668.1"/>
    <property type="molecule type" value="Genomic_DNA"/>
</dbReference>
<keyword evidence="5" id="KW-1185">Reference proteome</keyword>
<evidence type="ECO:0000256" key="1">
    <source>
        <dbReference type="SAM" id="Phobius"/>
    </source>
</evidence>
<keyword evidence="1" id="KW-0812">Transmembrane</keyword>
<dbReference type="GO" id="GO:0016020">
    <property type="term" value="C:membrane"/>
    <property type="evidence" value="ECO:0007669"/>
    <property type="project" value="UniProtKB-SubCell"/>
</dbReference>
<reference evidence="4" key="1">
    <citation type="submission" date="2022-07" db="EMBL/GenBank/DDBJ databases">
        <authorList>
            <person name="Trinca V."/>
            <person name="Uliana J.V.C."/>
            <person name="Torres T.T."/>
            <person name="Ward R.J."/>
            <person name="Monesi N."/>
        </authorList>
    </citation>
    <scope>NUCLEOTIDE SEQUENCE</scope>
    <source>
        <strain evidence="4">HSMRA1968</strain>
        <tissue evidence="4">Whole embryos</tissue>
    </source>
</reference>
<evidence type="ECO:0000256" key="2">
    <source>
        <dbReference type="SAM" id="SignalP"/>
    </source>
</evidence>
<dbReference type="AlphaFoldDB" id="A0A9Q0S5H2"/>
<feature type="transmembrane region" description="Helical" evidence="1">
    <location>
        <begin position="871"/>
        <end position="892"/>
    </location>
</feature>
<dbReference type="Gene3D" id="2.60.40.10">
    <property type="entry name" value="Immunoglobulins"/>
    <property type="match status" value="6"/>
</dbReference>
<dbReference type="PANTHER" id="PTHR46957:SF3">
    <property type="entry name" value="CYTOKINE RECEPTOR"/>
    <property type="match status" value="1"/>
</dbReference>
<keyword evidence="2" id="KW-0732">Signal</keyword>
<evidence type="ECO:0000259" key="3">
    <source>
        <dbReference type="PROSITE" id="PS50853"/>
    </source>
</evidence>
<keyword evidence="1" id="KW-1133">Transmembrane helix</keyword>
<feature type="domain" description="Fibronectin type-III" evidence="3">
    <location>
        <begin position="727"/>
        <end position="826"/>
    </location>
</feature>
<name>A0A9Q0S5H2_9DIPT</name>
<dbReference type="InterPro" id="IPR003961">
    <property type="entry name" value="FN3_dom"/>
</dbReference>
<organism evidence="4 5">
    <name type="scientific">Pseudolycoriella hygida</name>
    <dbReference type="NCBI Taxonomy" id="35572"/>
    <lineage>
        <taxon>Eukaryota</taxon>
        <taxon>Metazoa</taxon>
        <taxon>Ecdysozoa</taxon>
        <taxon>Arthropoda</taxon>
        <taxon>Hexapoda</taxon>
        <taxon>Insecta</taxon>
        <taxon>Pterygota</taxon>
        <taxon>Neoptera</taxon>
        <taxon>Endopterygota</taxon>
        <taxon>Diptera</taxon>
        <taxon>Nematocera</taxon>
        <taxon>Sciaroidea</taxon>
        <taxon>Sciaridae</taxon>
        <taxon>Pseudolycoriella</taxon>
    </lineage>
</organism>
<feature type="domain" description="Fibronectin type-III" evidence="3">
    <location>
        <begin position="530"/>
        <end position="633"/>
    </location>
</feature>
<accession>A0A9Q0S5H2</accession>
<dbReference type="InterPro" id="IPR050713">
    <property type="entry name" value="RTP_Phos/Ushers"/>
</dbReference>
<dbReference type="PANTHER" id="PTHR46957">
    <property type="entry name" value="CYTOKINE RECEPTOR"/>
    <property type="match status" value="1"/>
</dbReference>
<dbReference type="Pfam" id="PF00041">
    <property type="entry name" value="fn3"/>
    <property type="match status" value="2"/>
</dbReference>
<evidence type="ECO:0000313" key="5">
    <source>
        <dbReference type="Proteomes" id="UP001151699"/>
    </source>
</evidence>
<dbReference type="InterPro" id="IPR013783">
    <property type="entry name" value="Ig-like_fold"/>
</dbReference>
<dbReference type="OrthoDB" id="6381660at2759"/>
<gene>
    <name evidence="4" type="primary">dome</name>
    <name evidence="4" type="ORF">Bhyg_09637</name>
</gene>
<keyword evidence="4" id="KW-0675">Receptor</keyword>
<dbReference type="SUPFAM" id="SSF49265">
    <property type="entry name" value="Fibronectin type III"/>
    <property type="match status" value="4"/>
</dbReference>
<dbReference type="CDD" id="cd00063">
    <property type="entry name" value="FN3"/>
    <property type="match status" value="3"/>
</dbReference>
<comment type="caution">
    <text evidence="4">The sequence shown here is derived from an EMBL/GenBank/DDBJ whole genome shotgun (WGS) entry which is preliminary data.</text>
</comment>
<dbReference type="InterPro" id="IPR036116">
    <property type="entry name" value="FN3_sf"/>
</dbReference>
<dbReference type="PROSITE" id="PS50853">
    <property type="entry name" value="FN3"/>
    <property type="match status" value="3"/>
</dbReference>
<dbReference type="Proteomes" id="UP001151699">
    <property type="component" value="Chromosome B"/>
</dbReference>
<dbReference type="SMART" id="SM00060">
    <property type="entry name" value="FN3"/>
    <property type="match status" value="5"/>
</dbReference>
<sequence>MHKNVLFLLVTAFVFHQCNGFGRTYPNGVIYREANSTIKIKCIIDLDKPESEGLNSSYLVFKLTHSEQTEPNEEVRILDATSIELTIPNVQPQELVATCYLNNTSGVDMTRVYVGYKPKPVLNFKCISYNWQSMKCSFQRSSNPVASRYELTYSIDNKSLQTNRCPLNGDYNRTFWCTLDFNNLKAVYRQNYANYYFTLTSTNDLGVLTERFTIDHYGAVIPDPVEKLEIKNITTYSALVQWNIPYQLKTFPRNLIHLVNYTSEFSNGVWNQLYISSHEQLTNEILLKSLEFANVWYDVRVSIKVQNASYEGMWSNFTSTTFRTLSRIPDEPPKVDASGFNVDDNGNIYLYWNELPVSKKNGNNLTYNITIERGAPRNIRPNITTNTMAKFDRMTSYMDNDLIFHIRSSNDDGNSKVASVIVVPKLQDRLKHPVQLKKILHDRIYHLSWKAPADSDDIVSYTIFWCATKNEFLNQCDGSINYERVSSHVTNFTHSSNETLNFAIASNSRVSSSGMVWARCTAGSINDIGKLSTIWITKTESTSIEFKWTLECVDQTIVNGFNLTYCPIKDPKTEDCKENTERYINITKSDSLGYKLTNLTPYTTYKTVISMYSSQRASPGPPSEPLINTTYEAAPSPPRNLEFSNVTDTSVTLHWDVPEHINGVLRKYKVWYNKHFKEVDKQHLTPNMTYTLTGLKSYAEYDILVMACTVDDSMGSNTVKIKTDVGIPGNLTLPTMLDDDDELSVTWDPPVTPNGQVQYYEVEVVNKIGDVEKEYVTSDIRGNRCTYNLKKCDVGVDKHSFRVRAVNVVNSPFEPQRIYHHEFDSGVRVCKEANNHRDVTYVDQHATILRGNWSSPMQIYCNQSQYANSGWYILWAFISILGCMVAFVSFLMMKKFKKMKDIGVELPAGLEDIKEEANTKGLTLDYNISPRQDNITSNMYASVPNEQQQSLLRNRMESGSSRGTNHADGRCECNEAIDDSESEPQNDDDSTAQTISENLNLTKSSPTLLIPIPKTSPLKIDPMIVPTSSYRSNMLSAISNNYATEELLRSSPVVAKILTTNGYVSHDAVARPTTTGYTSWAAATSRPFVQTIDETKDKTPVIASTDIQGISGYVTHKQLSDFGLLIQ</sequence>
<feature type="signal peptide" evidence="2">
    <location>
        <begin position="1"/>
        <end position="20"/>
    </location>
</feature>
<keyword evidence="1" id="KW-0472">Membrane</keyword>
<evidence type="ECO:0000313" key="4">
    <source>
        <dbReference type="EMBL" id="KAJ6644668.1"/>
    </source>
</evidence>